<dbReference type="InterPro" id="IPR036390">
    <property type="entry name" value="WH_DNA-bd_sf"/>
</dbReference>
<keyword evidence="4" id="KW-1185">Reference proteome</keyword>
<sequence length="211" mass="22725">METPREARLDARAMKVLAHPLRTRLLGALRLEGPDTATGLARLLGTNSGATSYHLRRLADVGLVEETGTGTGRQRVWRAAHDRHSWTTSAAGDDPDAVAANDWLQQDATRLAQERVSAWHAEKQSWPLPWRDVAGLSDYFLDLTPDRLAALLHDLDAVVERYRGETPGEGSHRVFLYLHACPDVLGRPAEPDGGAPARPGGSDGDGGGGAS</sequence>
<gene>
    <name evidence="3" type="ORF">ATJ97_0927</name>
</gene>
<dbReference type="CDD" id="cd00090">
    <property type="entry name" value="HTH_ARSR"/>
    <property type="match status" value="1"/>
</dbReference>
<feature type="compositionally biased region" description="Gly residues" evidence="1">
    <location>
        <begin position="201"/>
        <end position="211"/>
    </location>
</feature>
<dbReference type="GO" id="GO:0003700">
    <property type="term" value="F:DNA-binding transcription factor activity"/>
    <property type="evidence" value="ECO:0007669"/>
    <property type="project" value="InterPro"/>
</dbReference>
<dbReference type="InterPro" id="IPR001845">
    <property type="entry name" value="HTH_ArsR_DNA-bd_dom"/>
</dbReference>
<organism evidence="3 4">
    <name type="scientific">Georgenia soli</name>
    <dbReference type="NCBI Taxonomy" id="638953"/>
    <lineage>
        <taxon>Bacteria</taxon>
        <taxon>Bacillati</taxon>
        <taxon>Actinomycetota</taxon>
        <taxon>Actinomycetes</taxon>
        <taxon>Micrococcales</taxon>
        <taxon>Bogoriellaceae</taxon>
        <taxon>Georgenia</taxon>
    </lineage>
</organism>
<dbReference type="EMBL" id="PDJI01000004">
    <property type="protein sequence ID" value="PFG38450.1"/>
    <property type="molecule type" value="Genomic_DNA"/>
</dbReference>
<dbReference type="RefSeq" id="WP_245862127.1">
    <property type="nucleotide sequence ID" value="NZ_PDJI01000004.1"/>
</dbReference>
<evidence type="ECO:0000259" key="2">
    <source>
        <dbReference type="SMART" id="SM00418"/>
    </source>
</evidence>
<feature type="region of interest" description="Disordered" evidence="1">
    <location>
        <begin position="187"/>
        <end position="211"/>
    </location>
</feature>
<evidence type="ECO:0000256" key="1">
    <source>
        <dbReference type="SAM" id="MobiDB-lite"/>
    </source>
</evidence>
<dbReference type="InterPro" id="IPR011991">
    <property type="entry name" value="ArsR-like_HTH"/>
</dbReference>
<dbReference type="SUPFAM" id="SSF46785">
    <property type="entry name" value="Winged helix' DNA-binding domain"/>
    <property type="match status" value="1"/>
</dbReference>
<feature type="compositionally biased region" description="Low complexity" evidence="1">
    <location>
        <begin position="187"/>
        <end position="200"/>
    </location>
</feature>
<evidence type="ECO:0000313" key="4">
    <source>
        <dbReference type="Proteomes" id="UP000222106"/>
    </source>
</evidence>
<accession>A0A2A9EJN0</accession>
<proteinExistence type="predicted"/>
<protein>
    <submittedName>
        <fullName evidence="3">ArsR family transcriptional regulator</fullName>
    </submittedName>
</protein>
<dbReference type="InterPro" id="IPR036388">
    <property type="entry name" value="WH-like_DNA-bd_sf"/>
</dbReference>
<feature type="domain" description="HTH arsR-type" evidence="2">
    <location>
        <begin position="12"/>
        <end position="99"/>
    </location>
</feature>
<name>A0A2A9EJN0_9MICO</name>
<evidence type="ECO:0000313" key="3">
    <source>
        <dbReference type="EMBL" id="PFG38450.1"/>
    </source>
</evidence>
<dbReference type="Proteomes" id="UP000222106">
    <property type="component" value="Unassembled WGS sequence"/>
</dbReference>
<dbReference type="Pfam" id="PF12840">
    <property type="entry name" value="HTH_20"/>
    <property type="match status" value="1"/>
</dbReference>
<reference evidence="3 4" key="1">
    <citation type="submission" date="2017-10" db="EMBL/GenBank/DDBJ databases">
        <title>Sequencing the genomes of 1000 actinobacteria strains.</title>
        <authorList>
            <person name="Klenk H.-P."/>
        </authorList>
    </citation>
    <scope>NUCLEOTIDE SEQUENCE [LARGE SCALE GENOMIC DNA]</scope>
    <source>
        <strain evidence="3 4">DSM 21838</strain>
    </source>
</reference>
<dbReference type="Gene3D" id="1.10.10.10">
    <property type="entry name" value="Winged helix-like DNA-binding domain superfamily/Winged helix DNA-binding domain"/>
    <property type="match status" value="1"/>
</dbReference>
<dbReference type="SMART" id="SM00418">
    <property type="entry name" value="HTH_ARSR"/>
    <property type="match status" value="1"/>
</dbReference>
<dbReference type="AlphaFoldDB" id="A0A2A9EJN0"/>
<comment type="caution">
    <text evidence="3">The sequence shown here is derived from an EMBL/GenBank/DDBJ whole genome shotgun (WGS) entry which is preliminary data.</text>
</comment>